<comment type="caution">
    <text evidence="1">The sequence shown here is derived from an EMBL/GenBank/DDBJ whole genome shotgun (WGS) entry which is preliminary data.</text>
</comment>
<protein>
    <submittedName>
        <fullName evidence="1">Uncharacterized protein</fullName>
    </submittedName>
</protein>
<gene>
    <name evidence="1" type="ORF">J4Q44_G00246230</name>
</gene>
<reference evidence="1 2" key="1">
    <citation type="submission" date="2021-04" db="EMBL/GenBank/DDBJ databases">
        <authorList>
            <person name="De Guttry C."/>
            <person name="Zahm M."/>
            <person name="Klopp C."/>
            <person name="Cabau C."/>
            <person name="Louis A."/>
            <person name="Berthelot C."/>
            <person name="Parey E."/>
            <person name="Roest Crollius H."/>
            <person name="Montfort J."/>
            <person name="Robinson-Rechavi M."/>
            <person name="Bucao C."/>
            <person name="Bouchez O."/>
            <person name="Gislard M."/>
            <person name="Lluch J."/>
            <person name="Milhes M."/>
            <person name="Lampietro C."/>
            <person name="Lopez Roques C."/>
            <person name="Donnadieu C."/>
            <person name="Braasch I."/>
            <person name="Desvignes T."/>
            <person name="Postlethwait J."/>
            <person name="Bobe J."/>
            <person name="Wedekind C."/>
            <person name="Guiguen Y."/>
        </authorList>
    </citation>
    <scope>NUCLEOTIDE SEQUENCE [LARGE SCALE GENOMIC DNA]</scope>
    <source>
        <strain evidence="1">Cs_M1</strain>
        <tissue evidence="1">Blood</tissue>
    </source>
</reference>
<organism evidence="1 2">
    <name type="scientific">Coregonus suidteri</name>
    <dbReference type="NCBI Taxonomy" id="861788"/>
    <lineage>
        <taxon>Eukaryota</taxon>
        <taxon>Metazoa</taxon>
        <taxon>Chordata</taxon>
        <taxon>Craniata</taxon>
        <taxon>Vertebrata</taxon>
        <taxon>Euteleostomi</taxon>
        <taxon>Actinopterygii</taxon>
        <taxon>Neopterygii</taxon>
        <taxon>Teleostei</taxon>
        <taxon>Protacanthopterygii</taxon>
        <taxon>Salmoniformes</taxon>
        <taxon>Salmonidae</taxon>
        <taxon>Coregoninae</taxon>
        <taxon>Coregonus</taxon>
    </lineage>
</organism>
<keyword evidence="2" id="KW-1185">Reference proteome</keyword>
<accession>A0AAN8LA53</accession>
<dbReference type="EMBL" id="JAGTTL010000022">
    <property type="protein sequence ID" value="KAK6305843.1"/>
    <property type="molecule type" value="Genomic_DNA"/>
</dbReference>
<name>A0AAN8LA53_9TELE</name>
<dbReference type="Proteomes" id="UP001356427">
    <property type="component" value="Unassembled WGS sequence"/>
</dbReference>
<proteinExistence type="predicted"/>
<evidence type="ECO:0000313" key="2">
    <source>
        <dbReference type="Proteomes" id="UP001356427"/>
    </source>
</evidence>
<feature type="non-terminal residue" evidence="1">
    <location>
        <position position="1"/>
    </location>
</feature>
<evidence type="ECO:0000313" key="1">
    <source>
        <dbReference type="EMBL" id="KAK6305843.1"/>
    </source>
</evidence>
<dbReference type="AlphaFoldDB" id="A0AAN8LA53"/>
<sequence>LFLLCPPSPWLLFLRCPPSPWLGPWGEVETSSSLSPSSQTVSHRDTVGALCLPVTSPPPSELHPSSSSCSADDVITPGDRCQGAVCMKVEVGVRVKVRCSDRDRPQEGSVELKLQRGEGWSRRGAVLVSALGWGAVAQSAQRAACCRRVL</sequence>